<accession>A0A6H5IX79</accession>
<reference evidence="1 2" key="1">
    <citation type="submission" date="2020-02" db="EMBL/GenBank/DDBJ databases">
        <authorList>
            <person name="Ferguson B K."/>
        </authorList>
    </citation>
    <scope>NUCLEOTIDE SEQUENCE [LARGE SCALE GENOMIC DNA]</scope>
</reference>
<evidence type="ECO:0000313" key="2">
    <source>
        <dbReference type="Proteomes" id="UP000479190"/>
    </source>
</evidence>
<organism evidence="1 2">
    <name type="scientific">Trichogramma brassicae</name>
    <dbReference type="NCBI Taxonomy" id="86971"/>
    <lineage>
        <taxon>Eukaryota</taxon>
        <taxon>Metazoa</taxon>
        <taxon>Ecdysozoa</taxon>
        <taxon>Arthropoda</taxon>
        <taxon>Hexapoda</taxon>
        <taxon>Insecta</taxon>
        <taxon>Pterygota</taxon>
        <taxon>Neoptera</taxon>
        <taxon>Endopterygota</taxon>
        <taxon>Hymenoptera</taxon>
        <taxon>Apocrita</taxon>
        <taxon>Proctotrupomorpha</taxon>
        <taxon>Chalcidoidea</taxon>
        <taxon>Trichogrammatidae</taxon>
        <taxon>Trichogramma</taxon>
    </lineage>
</organism>
<proteinExistence type="predicted"/>
<name>A0A6H5IX79_9HYME</name>
<dbReference type="Proteomes" id="UP000479190">
    <property type="component" value="Unassembled WGS sequence"/>
</dbReference>
<dbReference type="EMBL" id="CADCXV010001247">
    <property type="protein sequence ID" value="CAB0042943.1"/>
    <property type="molecule type" value="Genomic_DNA"/>
</dbReference>
<dbReference type="OrthoDB" id="7600614at2759"/>
<gene>
    <name evidence="1" type="ORF">TBRA_LOCUS14531</name>
</gene>
<dbReference type="AlphaFoldDB" id="A0A6H5IX79"/>
<protein>
    <submittedName>
        <fullName evidence="1">Uncharacterized protein</fullName>
    </submittedName>
</protein>
<sequence length="392" mass="44827">MIDLSKICAKLHDKKRKFSGKVAARGLKDLRYAKAKKYKLKKAFKHMEFGDAEPAFLQKTYIYRKGQIFENENEVNHLQPEFSNSIECEEQIFENGNEAHQQHAHPDHLQNGSLSGSLMIQKVPMNFINTCAFDALFEIISSAYSNFASVRAFMDQHINANEFCDAVINFESSSSFDNLYLERAFMLQPHSRILRENVFDCQINIANLAEKLLPQPPSTLIKKMNKCLVCARETKKSEFAWLRSVRAFANRLVTSQHFTRRTKLQARTPLLHGHDTTNHRCAHSFQMNYSTSADTPLLREQLTSTAATQLLHKVPPNDVQGQTLPLSTAFYSFSHVCTLSRSNCESLISRKNKTSAVSRWHYDYRPAKCFLPKCAKSCAARARLAKDYRISS</sequence>
<keyword evidence="2" id="KW-1185">Reference proteome</keyword>
<evidence type="ECO:0000313" key="1">
    <source>
        <dbReference type="EMBL" id="CAB0042943.1"/>
    </source>
</evidence>